<proteinExistence type="predicted"/>
<organism evidence="1 2">
    <name type="scientific">Pseudonocardia eucalypti</name>
    <dbReference type="NCBI Taxonomy" id="648755"/>
    <lineage>
        <taxon>Bacteria</taxon>
        <taxon>Bacillati</taxon>
        <taxon>Actinomycetota</taxon>
        <taxon>Actinomycetes</taxon>
        <taxon>Pseudonocardiales</taxon>
        <taxon>Pseudonocardiaceae</taxon>
        <taxon>Pseudonocardia</taxon>
    </lineage>
</organism>
<accession>A0ABP9R500</accession>
<protein>
    <submittedName>
        <fullName evidence="1">Uncharacterized protein</fullName>
    </submittedName>
</protein>
<keyword evidence="2" id="KW-1185">Reference proteome</keyword>
<dbReference type="EMBL" id="BAABJP010000050">
    <property type="protein sequence ID" value="GAA5171628.1"/>
    <property type="molecule type" value="Genomic_DNA"/>
</dbReference>
<dbReference type="Proteomes" id="UP001428817">
    <property type="component" value="Unassembled WGS sequence"/>
</dbReference>
<evidence type="ECO:0000313" key="2">
    <source>
        <dbReference type="Proteomes" id="UP001428817"/>
    </source>
</evidence>
<evidence type="ECO:0000313" key="1">
    <source>
        <dbReference type="EMBL" id="GAA5171628.1"/>
    </source>
</evidence>
<comment type="caution">
    <text evidence="1">The sequence shown here is derived from an EMBL/GenBank/DDBJ whole genome shotgun (WGS) entry which is preliminary data.</text>
</comment>
<reference evidence="2" key="1">
    <citation type="journal article" date="2019" name="Int. J. Syst. Evol. Microbiol.">
        <title>The Global Catalogue of Microorganisms (GCM) 10K type strain sequencing project: providing services to taxonomists for standard genome sequencing and annotation.</title>
        <authorList>
            <consortium name="The Broad Institute Genomics Platform"/>
            <consortium name="The Broad Institute Genome Sequencing Center for Infectious Disease"/>
            <person name="Wu L."/>
            <person name="Ma J."/>
        </authorList>
    </citation>
    <scope>NUCLEOTIDE SEQUENCE [LARGE SCALE GENOMIC DNA]</scope>
    <source>
        <strain evidence="2">JCM 18303</strain>
    </source>
</reference>
<sequence>MARQKARRLAATRRLEAERSASRRSIYANSIVTIRHGARRYEELPDKTASRIVELATRLLSERDRDRWAEELAADLAAVAAQRASRWTQVMHSFRVLVLALSLRRALHAGCVTEEGRR</sequence>
<name>A0ABP9R500_9PSEU</name>
<gene>
    <name evidence="1" type="ORF">GCM10023321_70420</name>
</gene>